<sequence>MIGPQPRDPGKRPVPVKDCVTCIHLARLRERASTAGDGSAVTDANVRLRRHQGEEHR</sequence>
<gene>
    <name evidence="2" type="ORF">FNQ90_07875</name>
</gene>
<name>A0A7W3Y0V1_9ACTN</name>
<feature type="region of interest" description="Disordered" evidence="1">
    <location>
        <begin position="32"/>
        <end position="57"/>
    </location>
</feature>
<organism evidence="2 3">
    <name type="scientific">Streptomyces alkaliphilus</name>
    <dbReference type="NCBI Taxonomy" id="1472722"/>
    <lineage>
        <taxon>Bacteria</taxon>
        <taxon>Bacillati</taxon>
        <taxon>Actinomycetota</taxon>
        <taxon>Actinomycetes</taxon>
        <taxon>Kitasatosporales</taxon>
        <taxon>Streptomycetaceae</taxon>
        <taxon>Streptomyces</taxon>
    </lineage>
</organism>
<dbReference type="RefSeq" id="WP_182605722.1">
    <property type="nucleotide sequence ID" value="NZ_VKHT01000162.1"/>
</dbReference>
<dbReference type="EMBL" id="VKHT01000162">
    <property type="protein sequence ID" value="MBB0244029.1"/>
    <property type="molecule type" value="Genomic_DNA"/>
</dbReference>
<dbReference type="AlphaFoldDB" id="A0A7W3Y0V1"/>
<reference evidence="3" key="1">
    <citation type="submission" date="2019-10" db="EMBL/GenBank/DDBJ databases">
        <title>Streptomyces sp. nov., a novel actinobacterium isolated from alkaline environment.</title>
        <authorList>
            <person name="Golinska P."/>
        </authorList>
    </citation>
    <scope>NUCLEOTIDE SEQUENCE [LARGE SCALE GENOMIC DNA]</scope>
    <source>
        <strain evidence="3">DSM 42118</strain>
    </source>
</reference>
<comment type="caution">
    <text evidence="2">The sequence shown here is derived from an EMBL/GenBank/DDBJ whole genome shotgun (WGS) entry which is preliminary data.</text>
</comment>
<proteinExistence type="predicted"/>
<protein>
    <submittedName>
        <fullName evidence="2">Uncharacterized protein</fullName>
    </submittedName>
</protein>
<accession>A0A7W3Y0V1</accession>
<dbReference type="Proteomes" id="UP000538929">
    <property type="component" value="Unassembled WGS sequence"/>
</dbReference>
<evidence type="ECO:0000313" key="3">
    <source>
        <dbReference type="Proteomes" id="UP000538929"/>
    </source>
</evidence>
<evidence type="ECO:0000313" key="2">
    <source>
        <dbReference type="EMBL" id="MBB0244029.1"/>
    </source>
</evidence>
<keyword evidence="3" id="KW-1185">Reference proteome</keyword>
<evidence type="ECO:0000256" key="1">
    <source>
        <dbReference type="SAM" id="MobiDB-lite"/>
    </source>
</evidence>